<keyword evidence="2" id="KW-1185">Reference proteome</keyword>
<evidence type="ECO:0000313" key="1">
    <source>
        <dbReference type="EMBL" id="GCE24771.1"/>
    </source>
</evidence>
<name>A0A402B084_9CHLR</name>
<comment type="caution">
    <text evidence="1">The sequence shown here is derived from an EMBL/GenBank/DDBJ whole genome shotgun (WGS) entry which is preliminary data.</text>
</comment>
<proteinExistence type="predicted"/>
<reference evidence="2" key="1">
    <citation type="submission" date="2018-12" db="EMBL/GenBank/DDBJ databases">
        <title>Tengunoibacter tsumagoiensis gen. nov., sp. nov., Dictyobacter kobayashii sp. nov., D. alpinus sp. nov., and D. joshuensis sp. nov. and description of Dictyobacteraceae fam. nov. within the order Ktedonobacterales isolated from Tengu-no-mugimeshi.</title>
        <authorList>
            <person name="Wang C.M."/>
            <person name="Zheng Y."/>
            <person name="Sakai Y."/>
            <person name="Toyoda A."/>
            <person name="Minakuchi Y."/>
            <person name="Abe K."/>
            <person name="Yokota A."/>
            <person name="Yabe S."/>
        </authorList>
    </citation>
    <scope>NUCLEOTIDE SEQUENCE [LARGE SCALE GENOMIC DNA]</scope>
    <source>
        <strain evidence="2">Uno16</strain>
    </source>
</reference>
<protein>
    <submittedName>
        <fullName evidence="1">Uncharacterized protein</fullName>
    </submittedName>
</protein>
<evidence type="ECO:0000313" key="2">
    <source>
        <dbReference type="Proteomes" id="UP000287171"/>
    </source>
</evidence>
<dbReference type="Proteomes" id="UP000287171">
    <property type="component" value="Unassembled WGS sequence"/>
</dbReference>
<dbReference type="EMBL" id="BIFT01000001">
    <property type="protein sequence ID" value="GCE24771.1"/>
    <property type="molecule type" value="Genomic_DNA"/>
</dbReference>
<dbReference type="AlphaFoldDB" id="A0A402B084"/>
<gene>
    <name evidence="1" type="ORF">KDA_02550</name>
</gene>
<accession>A0A402B084</accession>
<organism evidence="1 2">
    <name type="scientific">Dictyobacter alpinus</name>
    <dbReference type="NCBI Taxonomy" id="2014873"/>
    <lineage>
        <taxon>Bacteria</taxon>
        <taxon>Bacillati</taxon>
        <taxon>Chloroflexota</taxon>
        <taxon>Ktedonobacteria</taxon>
        <taxon>Ktedonobacterales</taxon>
        <taxon>Dictyobacteraceae</taxon>
        <taxon>Dictyobacter</taxon>
    </lineage>
</organism>
<sequence>MLIDKPDSSIQDPQRRKHLRNRVVLLRLPGTAGKVNTTMSVSTICEDEAKLFVVGYILFKDRDGHMCVSGH</sequence>